<dbReference type="EMBL" id="FPHJ01000069">
    <property type="protein sequence ID" value="SFV69868.1"/>
    <property type="molecule type" value="Genomic_DNA"/>
</dbReference>
<gene>
    <name evidence="1" type="ORF">MNB_SUP05-5-1144</name>
</gene>
<sequence length="249" mass="28694">MKIIKKITIVLIIIIAGFVIFRDNLLKTFVEQQGSSLLNTALVIEEFNSDLLERTLNIKNIHIANLIGFQDKDAFTLNNIHLEINKKGKTIIVEKLNINNISLYLEQKNNRVNLYEIYNYLDNKHKSKQETSDDKKPTKHSTNKKEEYIVLIKYLSITNMNVRINSELIKEKIQIPDIIIYDLKAPLSKVSAKLMKIILDKMKKNIQKAGIDFGKKELKKTVIKKLKEKVNELIGDDAKKILKGFGLGF</sequence>
<evidence type="ECO:0000313" key="1">
    <source>
        <dbReference type="EMBL" id="SFV69868.1"/>
    </source>
</evidence>
<name>A0A1W1CVG7_9ZZZZ</name>
<accession>A0A1W1CVG7</accession>
<proteinExistence type="predicted"/>
<reference evidence="1" key="1">
    <citation type="submission" date="2016-10" db="EMBL/GenBank/DDBJ databases">
        <authorList>
            <person name="de Groot N.N."/>
        </authorList>
    </citation>
    <scope>NUCLEOTIDE SEQUENCE</scope>
</reference>
<dbReference type="AlphaFoldDB" id="A0A1W1CVG7"/>
<organism evidence="1">
    <name type="scientific">hydrothermal vent metagenome</name>
    <dbReference type="NCBI Taxonomy" id="652676"/>
    <lineage>
        <taxon>unclassified sequences</taxon>
        <taxon>metagenomes</taxon>
        <taxon>ecological metagenomes</taxon>
    </lineage>
</organism>
<protein>
    <submittedName>
        <fullName evidence="1">Phage-related tail protein</fullName>
    </submittedName>
</protein>